<reference evidence="1" key="1">
    <citation type="journal article" date="2020" name="bioRxiv">
        <title>Chromosome-level reference genome of the European wasp spider Argiope bruennichi: a resource for studies on range expansion and evolutionary adaptation.</title>
        <authorList>
            <person name="Sheffer M.M."/>
            <person name="Hoppe A."/>
            <person name="Krehenwinkel H."/>
            <person name="Uhl G."/>
            <person name="Kuss A.W."/>
            <person name="Jensen L."/>
            <person name="Jensen C."/>
            <person name="Gillespie R.G."/>
            <person name="Hoff K.J."/>
            <person name="Prost S."/>
        </authorList>
    </citation>
    <scope>NUCLEOTIDE SEQUENCE</scope>
</reference>
<sequence>MLGNSNVEDGYSEKIPILGRERRQCCIGCPKRWLTHTLRIFRVRQCLRHESELERCHGSNGAEARPDR</sequence>
<protein>
    <submittedName>
        <fullName evidence="1">Uncharacterized protein</fullName>
    </submittedName>
</protein>
<dbReference type="EMBL" id="JABXBU010000015">
    <property type="protein sequence ID" value="KAF8787058.1"/>
    <property type="molecule type" value="Genomic_DNA"/>
</dbReference>
<dbReference type="AlphaFoldDB" id="A0A8T0F9V2"/>
<organism evidence="1 2">
    <name type="scientific">Argiope bruennichi</name>
    <name type="common">Wasp spider</name>
    <name type="synonym">Aranea bruennichi</name>
    <dbReference type="NCBI Taxonomy" id="94029"/>
    <lineage>
        <taxon>Eukaryota</taxon>
        <taxon>Metazoa</taxon>
        <taxon>Ecdysozoa</taxon>
        <taxon>Arthropoda</taxon>
        <taxon>Chelicerata</taxon>
        <taxon>Arachnida</taxon>
        <taxon>Araneae</taxon>
        <taxon>Araneomorphae</taxon>
        <taxon>Entelegynae</taxon>
        <taxon>Araneoidea</taxon>
        <taxon>Araneidae</taxon>
        <taxon>Argiope</taxon>
    </lineage>
</organism>
<name>A0A8T0F9V2_ARGBR</name>
<evidence type="ECO:0000313" key="2">
    <source>
        <dbReference type="Proteomes" id="UP000807504"/>
    </source>
</evidence>
<comment type="caution">
    <text evidence="1">The sequence shown here is derived from an EMBL/GenBank/DDBJ whole genome shotgun (WGS) entry which is preliminary data.</text>
</comment>
<proteinExistence type="predicted"/>
<dbReference type="Proteomes" id="UP000807504">
    <property type="component" value="Unassembled WGS sequence"/>
</dbReference>
<accession>A0A8T0F9V2</accession>
<reference evidence="1" key="2">
    <citation type="submission" date="2020-06" db="EMBL/GenBank/DDBJ databases">
        <authorList>
            <person name="Sheffer M."/>
        </authorList>
    </citation>
    <scope>NUCLEOTIDE SEQUENCE</scope>
</reference>
<keyword evidence="2" id="KW-1185">Reference proteome</keyword>
<gene>
    <name evidence="1" type="ORF">HNY73_008694</name>
</gene>
<evidence type="ECO:0000313" key="1">
    <source>
        <dbReference type="EMBL" id="KAF8787058.1"/>
    </source>
</evidence>